<dbReference type="Proteomes" id="UP000286045">
    <property type="component" value="Unassembled WGS sequence"/>
</dbReference>
<keyword evidence="3" id="KW-1185">Reference proteome</keyword>
<reference evidence="2 3" key="1">
    <citation type="submission" date="2018-12" db="EMBL/GenBank/DDBJ databases">
        <title>Draft genome sequence of Xylaria grammica IHI A82.</title>
        <authorList>
            <person name="Buettner E."/>
            <person name="Kellner H."/>
        </authorList>
    </citation>
    <scope>NUCLEOTIDE SEQUENCE [LARGE SCALE GENOMIC DNA]</scope>
    <source>
        <strain evidence="2 3">IHI A82</strain>
    </source>
</reference>
<accession>A0A439CX37</accession>
<evidence type="ECO:0000256" key="1">
    <source>
        <dbReference type="SAM" id="MobiDB-lite"/>
    </source>
</evidence>
<protein>
    <submittedName>
        <fullName evidence="2">Uncharacterized protein</fullName>
    </submittedName>
</protein>
<name>A0A439CX37_9PEZI</name>
<gene>
    <name evidence="2" type="ORF">EKO27_g8323</name>
</gene>
<evidence type="ECO:0000313" key="2">
    <source>
        <dbReference type="EMBL" id="RWA06779.1"/>
    </source>
</evidence>
<feature type="compositionally biased region" description="Acidic residues" evidence="1">
    <location>
        <begin position="311"/>
        <end position="329"/>
    </location>
</feature>
<feature type="region of interest" description="Disordered" evidence="1">
    <location>
        <begin position="304"/>
        <end position="329"/>
    </location>
</feature>
<proteinExistence type="predicted"/>
<dbReference type="AlphaFoldDB" id="A0A439CX37"/>
<sequence>MANQEYATFNEAITFDLFEKWDTDEQARKGSVKTYRADPNSGLIYDSRKSDYFVTVERVLAVDGHENTLGDNSREGQRMSLVILKIVVACHKPEFRVRAVAATLTLKNSKTGPKVNPILEAWAPFRRLQLTDPQRMIHRQMDKKKASVGASFYGTEARAELIHEKEIAFEQIYYDTASAAPVMDHHTKQRAGVTWYMEQSRIQTKGVPPELFAAVLFTRETDDDYFMGFDIDVYGGTTYDFRNKVKRIFGLKPGHTKPFLVKPSRDPVVRGGEGRDFLRSVRSDNLGSLRATDDSTGLNIARRVEAAAAEGGEDTGGEPEQGADLDEGG</sequence>
<dbReference type="EMBL" id="RYZI01000308">
    <property type="protein sequence ID" value="RWA06779.1"/>
    <property type="molecule type" value="Genomic_DNA"/>
</dbReference>
<comment type="caution">
    <text evidence="2">The sequence shown here is derived from an EMBL/GenBank/DDBJ whole genome shotgun (WGS) entry which is preliminary data.</text>
</comment>
<organism evidence="2 3">
    <name type="scientific">Xylaria grammica</name>
    <dbReference type="NCBI Taxonomy" id="363999"/>
    <lineage>
        <taxon>Eukaryota</taxon>
        <taxon>Fungi</taxon>
        <taxon>Dikarya</taxon>
        <taxon>Ascomycota</taxon>
        <taxon>Pezizomycotina</taxon>
        <taxon>Sordariomycetes</taxon>
        <taxon>Xylariomycetidae</taxon>
        <taxon>Xylariales</taxon>
        <taxon>Xylariaceae</taxon>
        <taxon>Xylaria</taxon>
    </lineage>
</organism>
<evidence type="ECO:0000313" key="3">
    <source>
        <dbReference type="Proteomes" id="UP000286045"/>
    </source>
</evidence>